<organism evidence="2 3">
    <name type="scientific">Croceimicrobium hydrocarbonivorans</name>
    <dbReference type="NCBI Taxonomy" id="2761580"/>
    <lineage>
        <taxon>Bacteria</taxon>
        <taxon>Pseudomonadati</taxon>
        <taxon>Bacteroidota</taxon>
        <taxon>Flavobacteriia</taxon>
        <taxon>Flavobacteriales</taxon>
        <taxon>Owenweeksiaceae</taxon>
        <taxon>Croceimicrobium</taxon>
    </lineage>
</organism>
<evidence type="ECO:0000313" key="3">
    <source>
        <dbReference type="Proteomes" id="UP000516305"/>
    </source>
</evidence>
<evidence type="ECO:0000259" key="1">
    <source>
        <dbReference type="Pfam" id="PF09348"/>
    </source>
</evidence>
<keyword evidence="3" id="KW-1185">Reference proteome</keyword>
<proteinExistence type="predicted"/>
<dbReference type="EMBL" id="CP060139">
    <property type="protein sequence ID" value="QNR26009.1"/>
    <property type="molecule type" value="Genomic_DNA"/>
</dbReference>
<reference evidence="2 3" key="1">
    <citation type="submission" date="2020-08" db="EMBL/GenBank/DDBJ databases">
        <title>Croceimicrobium hydrocarbonivorans gen. nov., sp. nov., a novel marine bacterium isolated from a bacterial consortium that degrades polyethylene terephthalate.</title>
        <authorList>
            <person name="Liu R."/>
        </authorList>
    </citation>
    <scope>NUCLEOTIDE SEQUENCE [LARGE SCALE GENOMIC DNA]</scope>
    <source>
        <strain evidence="2 3">A20-9</strain>
    </source>
</reference>
<dbReference type="Proteomes" id="UP000516305">
    <property type="component" value="Chromosome"/>
</dbReference>
<name>A0A7H0VJW1_9FLAO</name>
<accession>A0A7H0VJW1</accession>
<dbReference type="InterPro" id="IPR018960">
    <property type="entry name" value="DUF1990"/>
</dbReference>
<feature type="domain" description="DUF1990" evidence="1">
    <location>
        <begin position="49"/>
        <end position="149"/>
    </location>
</feature>
<dbReference type="Pfam" id="PF09348">
    <property type="entry name" value="DUF1990"/>
    <property type="match status" value="1"/>
</dbReference>
<protein>
    <submittedName>
        <fullName evidence="2">DUF1990 family protein</fullName>
    </submittedName>
</protein>
<gene>
    <name evidence="2" type="ORF">H4K34_04600</name>
</gene>
<dbReference type="KEGG" id="chyd:H4K34_04600"/>
<sequence>MGYDKNRLTEKVSTIDITTDKVDFKVLFDYKIFPDNIMTHLTEWKLNNREMKAGDIIVQQVFIPPTKTFSQKVVFGVRINEIIEEPTKKGFSYETLDGHVEKGISTFTLEQTDEKTIFKILTYSAPGNILTRALGPIFSRPYQKYSTQQALKNVKQQIKKSI</sequence>
<evidence type="ECO:0000313" key="2">
    <source>
        <dbReference type="EMBL" id="QNR26009.1"/>
    </source>
</evidence>
<dbReference type="AlphaFoldDB" id="A0A7H0VJW1"/>